<feature type="domain" description="GH26" evidence="5">
    <location>
        <begin position="20"/>
        <end position="344"/>
    </location>
</feature>
<dbReference type="InterPro" id="IPR022790">
    <property type="entry name" value="GH26_dom"/>
</dbReference>
<gene>
    <name evidence="6" type="ORF">QFZ56_004071</name>
</gene>
<accession>A0ABU0Q5N4</accession>
<dbReference type="SUPFAM" id="SSF51445">
    <property type="entry name" value="(Trans)glycosidases"/>
    <property type="match status" value="1"/>
</dbReference>
<organism evidence="6 7">
    <name type="scientific">Streptomyces achromogenes</name>
    <dbReference type="NCBI Taxonomy" id="67255"/>
    <lineage>
        <taxon>Bacteria</taxon>
        <taxon>Bacillati</taxon>
        <taxon>Actinomycetota</taxon>
        <taxon>Actinomycetes</taxon>
        <taxon>Kitasatosporales</taxon>
        <taxon>Streptomycetaceae</taxon>
        <taxon>Streptomyces</taxon>
    </lineage>
</organism>
<evidence type="ECO:0000256" key="2">
    <source>
        <dbReference type="ARBA" id="ARBA00023295"/>
    </source>
</evidence>
<proteinExistence type="inferred from homology"/>
<reference evidence="6 7" key="1">
    <citation type="submission" date="2023-07" db="EMBL/GenBank/DDBJ databases">
        <title>Comparative genomics of wheat-associated soil bacteria to identify genetic determinants of phenazine resistance.</title>
        <authorList>
            <person name="Mouncey N."/>
        </authorList>
    </citation>
    <scope>NUCLEOTIDE SEQUENCE [LARGE SCALE GENOMIC DNA]</scope>
    <source>
        <strain evidence="6 7">W4I19-2</strain>
    </source>
</reference>
<dbReference type="InterPro" id="IPR017853">
    <property type="entry name" value="GH"/>
</dbReference>
<keyword evidence="7" id="KW-1185">Reference proteome</keyword>
<dbReference type="EMBL" id="JAUSYA010000001">
    <property type="protein sequence ID" value="MDQ0685108.1"/>
    <property type="molecule type" value="Genomic_DNA"/>
</dbReference>
<sequence>MAGRGVPSGWLWGEFGVRRGRGRHPVPVFRSPRALHVLSTLLAALVLLAGPACVPVGRGTGAAPGAFGAYVGYDDAGVRRIAGLDEWLGVATPRVGHAYLPGDRWSNIEGAPGYLEYWARWRQERADRMFVLNVPMLEGTEDHVSDAAVREELRRGARGDYDGHFRALARRLVGLGLPDTVLVVGWEMNGTTYTHRCGPDPQAWKRYWVRIAEAVRSVPGGRRFRFEFTPSRGRDAVPWTACYPGDAHVDVVGMDAYDQPAGMSFAEQVAEPYGLAAHVRFARAHGKPVSYPEWGLFRNGDDPKYMRGMLDWFAEHRPLYQTISDYCPHGVWRCADNPRSSAVYRSLVGAGAGPAASARTGAEAGARTRPEAGPGAGRRGRSAEPGEPVRPGAALGRVAGPMIRKWDENIMRASRGRGRASAPRPGPPSSPSW</sequence>
<protein>
    <recommendedName>
        <fullName evidence="5">GH26 domain-containing protein</fullName>
    </recommendedName>
</protein>
<evidence type="ECO:0000256" key="1">
    <source>
        <dbReference type="ARBA" id="ARBA00022801"/>
    </source>
</evidence>
<name>A0ABU0Q5N4_STRAH</name>
<evidence type="ECO:0000313" key="7">
    <source>
        <dbReference type="Proteomes" id="UP001243364"/>
    </source>
</evidence>
<feature type="compositionally biased region" description="Low complexity" evidence="4">
    <location>
        <begin position="354"/>
        <end position="373"/>
    </location>
</feature>
<feature type="active site" description="Proton donor" evidence="3">
    <location>
        <position position="187"/>
    </location>
</feature>
<dbReference type="Gene3D" id="3.20.20.80">
    <property type="entry name" value="Glycosidases"/>
    <property type="match status" value="1"/>
</dbReference>
<keyword evidence="1 3" id="KW-0378">Hydrolase</keyword>
<evidence type="ECO:0000259" key="5">
    <source>
        <dbReference type="PROSITE" id="PS51764"/>
    </source>
</evidence>
<evidence type="ECO:0000256" key="3">
    <source>
        <dbReference type="PROSITE-ProRule" id="PRU01100"/>
    </source>
</evidence>
<keyword evidence="2 3" id="KW-0326">Glycosidase</keyword>
<feature type="active site" description="Nucleophile" evidence="3">
    <location>
        <position position="293"/>
    </location>
</feature>
<evidence type="ECO:0000256" key="4">
    <source>
        <dbReference type="SAM" id="MobiDB-lite"/>
    </source>
</evidence>
<comment type="caution">
    <text evidence="6">The sequence shown here is derived from an EMBL/GenBank/DDBJ whole genome shotgun (WGS) entry which is preliminary data.</text>
</comment>
<comment type="similarity">
    <text evidence="3">Belongs to the glycosyl hydrolase 26 family.</text>
</comment>
<dbReference type="Pfam" id="PF02156">
    <property type="entry name" value="Glyco_hydro_26"/>
    <property type="match status" value="1"/>
</dbReference>
<feature type="region of interest" description="Disordered" evidence="4">
    <location>
        <begin position="354"/>
        <end position="433"/>
    </location>
</feature>
<dbReference type="PROSITE" id="PS51764">
    <property type="entry name" value="GH26"/>
    <property type="match status" value="1"/>
</dbReference>
<feature type="compositionally biased region" description="Pro residues" evidence="4">
    <location>
        <begin position="424"/>
        <end position="433"/>
    </location>
</feature>
<evidence type="ECO:0000313" key="6">
    <source>
        <dbReference type="EMBL" id="MDQ0685108.1"/>
    </source>
</evidence>
<dbReference type="Proteomes" id="UP001243364">
    <property type="component" value="Unassembled WGS sequence"/>
</dbReference>